<dbReference type="InterPro" id="IPR003448">
    <property type="entry name" value="Mopterin_biosynth_MoaE"/>
</dbReference>
<comment type="similarity">
    <text evidence="4">Belongs to the MoaE family. MOCS2B subfamily.</text>
</comment>
<feature type="binding site" evidence="4">
    <location>
        <position position="118"/>
    </location>
    <ligand>
        <name>substrate</name>
    </ligand>
</feature>
<dbReference type="EMBL" id="OU892279">
    <property type="protein sequence ID" value="CAH1127851.1"/>
    <property type="molecule type" value="Genomic_DNA"/>
</dbReference>
<keyword evidence="2 4" id="KW-0808">Transferase</keyword>
<dbReference type="CDD" id="cd00756">
    <property type="entry name" value="MoaE"/>
    <property type="match status" value="1"/>
</dbReference>
<evidence type="ECO:0000256" key="1">
    <source>
        <dbReference type="ARBA" id="ARBA00022490"/>
    </source>
</evidence>
<dbReference type="FunFam" id="3.90.1170.40:FF:000002">
    <property type="entry name" value="Molybdopterin synthase catalytic subunit"/>
    <property type="match status" value="1"/>
</dbReference>
<keyword evidence="3 4" id="KW-0501">Molybdenum cofactor biosynthesis</keyword>
<dbReference type="PANTHER" id="PTHR23404">
    <property type="entry name" value="MOLYBDOPTERIN SYNTHASE RELATED"/>
    <property type="match status" value="1"/>
</dbReference>
<dbReference type="OrthoDB" id="5531344at2759"/>
<dbReference type="Gene3D" id="3.90.1170.40">
    <property type="entry name" value="Molybdopterin biosynthesis MoaE subunit"/>
    <property type="match status" value="1"/>
</dbReference>
<evidence type="ECO:0000256" key="4">
    <source>
        <dbReference type="HAMAP-Rule" id="MF_03052"/>
    </source>
</evidence>
<reference evidence="5" key="1">
    <citation type="submission" date="2022-01" db="EMBL/GenBank/DDBJ databases">
        <authorList>
            <person name="King R."/>
        </authorList>
    </citation>
    <scope>NUCLEOTIDE SEQUENCE</scope>
</reference>
<dbReference type="GO" id="GO:0030366">
    <property type="term" value="F:molybdopterin synthase activity"/>
    <property type="evidence" value="ECO:0007669"/>
    <property type="project" value="UniProtKB-UniRule"/>
</dbReference>
<dbReference type="GO" id="GO:0006777">
    <property type="term" value="P:Mo-molybdopterin cofactor biosynthetic process"/>
    <property type="evidence" value="ECO:0007669"/>
    <property type="project" value="UniProtKB-UniRule"/>
</dbReference>
<dbReference type="EC" id="2.8.1.12" evidence="4"/>
<dbReference type="AlphaFoldDB" id="A0A9P0GML2"/>
<evidence type="ECO:0000256" key="2">
    <source>
        <dbReference type="ARBA" id="ARBA00022679"/>
    </source>
</evidence>
<feature type="binding site" evidence="4">
    <location>
        <begin position="102"/>
        <end position="103"/>
    </location>
    <ligand>
        <name>substrate</name>
    </ligand>
</feature>
<evidence type="ECO:0000313" key="6">
    <source>
        <dbReference type="Proteomes" id="UP001152799"/>
    </source>
</evidence>
<dbReference type="InterPro" id="IPR036563">
    <property type="entry name" value="MoaE_sf"/>
</dbReference>
<comment type="miscellaneous">
    <text evidence="4">This protein is produced by a bicistronic gene which also produces the large subunit (MOCS2A).</text>
</comment>
<dbReference type="HAMAP" id="MF_03052">
    <property type="entry name" value="MOC2B"/>
    <property type="match status" value="1"/>
</dbReference>
<evidence type="ECO:0000256" key="3">
    <source>
        <dbReference type="ARBA" id="ARBA00023150"/>
    </source>
</evidence>
<dbReference type="GO" id="GO:1990140">
    <property type="term" value="C:molybdopterin synthase complex"/>
    <property type="evidence" value="ECO:0007669"/>
    <property type="project" value="UniProtKB-UniRule"/>
</dbReference>
<organism evidence="5 6">
    <name type="scientific">Ceutorhynchus assimilis</name>
    <name type="common">cabbage seed weevil</name>
    <dbReference type="NCBI Taxonomy" id="467358"/>
    <lineage>
        <taxon>Eukaryota</taxon>
        <taxon>Metazoa</taxon>
        <taxon>Ecdysozoa</taxon>
        <taxon>Arthropoda</taxon>
        <taxon>Hexapoda</taxon>
        <taxon>Insecta</taxon>
        <taxon>Pterygota</taxon>
        <taxon>Neoptera</taxon>
        <taxon>Endopterygota</taxon>
        <taxon>Coleoptera</taxon>
        <taxon>Polyphaga</taxon>
        <taxon>Cucujiformia</taxon>
        <taxon>Curculionidae</taxon>
        <taxon>Ceutorhynchinae</taxon>
        <taxon>Ceutorhynchus</taxon>
    </lineage>
</organism>
<feature type="binding site" evidence="4">
    <location>
        <begin position="125"/>
        <end position="127"/>
    </location>
    <ligand>
        <name>substrate</name>
    </ligand>
</feature>
<dbReference type="SUPFAM" id="SSF54690">
    <property type="entry name" value="Molybdopterin synthase subunit MoaE"/>
    <property type="match status" value="1"/>
</dbReference>
<dbReference type="InterPro" id="IPR028888">
    <property type="entry name" value="MOCS2B_euk"/>
</dbReference>
<sequence>MSNHLAFKTEPLNIQEISDLVAAASCGAISLFIGTTRDNFDGKSVANLQYEAYESMGLKAMEKICLDIRRQWSGVENIAIFHRLGQVAVKEASVVIAISSPHRDDALKATDFCINSLKQSVPIWKKEIYSDEDSIWKENKESPLAHYPPKRKKINFDIFEQEVSTNYIPSHLIQIKASNDELNARIQKFMDRKRDEINTSNNTEFFTKHRDQESVCARIDAIVRKRKGAKSHLQVERALNSYHRDQKNSDYMKKYIPPNGIVERLQILESQLSLEKAIPKNIYQRLKNLEDRLMLLESISPEYIQFWDKTSMASKYVKKKVFETADIDILIADAEKKCFKQ</sequence>
<proteinExistence type="inferred from homology"/>
<dbReference type="Proteomes" id="UP001152799">
    <property type="component" value="Chromosome 3"/>
</dbReference>
<name>A0A9P0GML2_9CUCU</name>
<comment type="function">
    <text evidence="4">Catalytic subunit of the molybdopterin synthase complex, a complex that catalyzes the conversion of precursor Z into molybdopterin. Acts by mediating the incorporation of 2 sulfur atoms from thiocarboxylated MOCS2A into precursor Z to generate a dithiolene group.</text>
</comment>
<comment type="pathway">
    <text evidence="4">Cofactor biosynthesis; molybdopterin biosynthesis.</text>
</comment>
<evidence type="ECO:0000313" key="5">
    <source>
        <dbReference type="EMBL" id="CAH1127851.1"/>
    </source>
</evidence>
<protein>
    <recommendedName>
        <fullName evidence="4">Molybdopterin synthase catalytic subunit</fullName>
        <ecNumber evidence="4">2.8.1.12</ecNumber>
    </recommendedName>
    <alternativeName>
        <fullName evidence="4">Molybdenum cofactor synthesis protein 2 large subunit</fullName>
    </alternativeName>
    <alternativeName>
        <fullName evidence="4">Molybdenum cofactor synthesis protein 2B</fullName>
        <shortName evidence="4">MOCS2B</shortName>
    </alternativeName>
</protein>
<gene>
    <name evidence="4" type="primary">Mocs2</name>
    <name evidence="5" type="ORF">CEUTPL_LOCUS6628</name>
</gene>
<comment type="subcellular location">
    <subcellularLocation>
        <location evidence="4">Cytoplasm</location>
    </subcellularLocation>
</comment>
<comment type="catalytic activity">
    <reaction evidence="4">
        <text>2 [molybdopterin-synthase sulfur-carrier protein]-C-terminal-Gly-aminoethanethioate + cyclic pyranopterin phosphate + H2O = molybdopterin + 2 [molybdopterin-synthase sulfur-carrier protein]-C-terminal Gly-Gly + 2 H(+)</text>
        <dbReference type="Rhea" id="RHEA:26333"/>
        <dbReference type="Rhea" id="RHEA-COMP:12202"/>
        <dbReference type="Rhea" id="RHEA-COMP:19907"/>
        <dbReference type="ChEBI" id="CHEBI:15377"/>
        <dbReference type="ChEBI" id="CHEBI:15378"/>
        <dbReference type="ChEBI" id="CHEBI:58698"/>
        <dbReference type="ChEBI" id="CHEBI:59648"/>
        <dbReference type="ChEBI" id="CHEBI:90778"/>
        <dbReference type="ChEBI" id="CHEBI:232372"/>
        <dbReference type="EC" id="2.8.1.12"/>
    </reaction>
</comment>
<keyword evidence="6" id="KW-1185">Reference proteome</keyword>
<keyword evidence="1 4" id="KW-0963">Cytoplasm</keyword>
<accession>A0A9P0GML2</accession>
<dbReference type="Pfam" id="PF02391">
    <property type="entry name" value="MoaE"/>
    <property type="match status" value="1"/>
</dbReference>
<comment type="subunit">
    <text evidence="4">Heterotetramer; composed of 2 small (MOCS2A) and 2 large (MOCS2B) subunits.</text>
</comment>